<feature type="signal peptide" evidence="2">
    <location>
        <begin position="1"/>
        <end position="27"/>
    </location>
</feature>
<dbReference type="PROSITE" id="PS51746">
    <property type="entry name" value="PPM_2"/>
    <property type="match status" value="1"/>
</dbReference>
<feature type="compositionally biased region" description="Low complexity" evidence="1">
    <location>
        <begin position="213"/>
        <end position="228"/>
    </location>
</feature>
<protein>
    <recommendedName>
        <fullName evidence="3">PPM-type phosphatase domain-containing protein</fullName>
    </recommendedName>
</protein>
<feature type="domain" description="PPM-type phosphatase" evidence="3">
    <location>
        <begin position="149"/>
        <end position="542"/>
    </location>
</feature>
<dbReference type="CDD" id="cd00143">
    <property type="entry name" value="PP2Cc"/>
    <property type="match status" value="1"/>
</dbReference>
<feature type="compositionally biased region" description="Basic and acidic residues" evidence="1">
    <location>
        <begin position="136"/>
        <end position="146"/>
    </location>
</feature>
<dbReference type="InterPro" id="IPR001932">
    <property type="entry name" value="PPM-type_phosphatase-like_dom"/>
</dbReference>
<accession>A0A0G4F7M7</accession>
<dbReference type="GO" id="GO:0004722">
    <property type="term" value="F:protein serine/threonine phosphatase activity"/>
    <property type="evidence" value="ECO:0007669"/>
    <property type="project" value="InterPro"/>
</dbReference>
<dbReference type="PANTHER" id="PTHR47992">
    <property type="entry name" value="PROTEIN PHOSPHATASE"/>
    <property type="match status" value="1"/>
</dbReference>
<sequence>MRRLLLFSVTEISRLFALSLGLRLSRAANRFSFIPMLSFEDGTWWEICRGGIVRQVQTSASLSGSVGVCTAGSGAAVVLCDASGSKSSSSSKGGGEEDGTASPLSTEAPACTETETPLSGHETETETEASESSQVLEREREREHPSRAQLGLEQYVANRRLEDRVSVDSVTIAPGYEGLLITVIDGHGGWQAAEFVQQNLATAVEEELLARTSSPSSSSSSASSSSSPVREEESGEAGAGLPFALSDVKDAFVAAYRRVDSGLLRIADAALETGHLTPAECGACSLSVLVCANFITVANAGDSAALLVRGGKGKVISTERLNRELSANNPAEQSRLRAEHPHEDDVIVCVEAVGGDAYDPAAKLFSWLAQTLSFGLWPGGRGEADKLRAAYVKGRLQPTRAFGDFYLKHRRFAIDPQTGRPTLGGRLKFPYLTVDPEISIFPRQSSDSSLVIASDGLWDALDDVEVASLIEDVRAKGKEGRKRERGTKQKQPTMQSAARRLIDEALKRAAEDAGVSVSELRSLAPGRRRQFHDDISVVVVDLESPPSSSSSSASDGISSLAASSHSE</sequence>
<dbReference type="EMBL" id="CDMZ01000163">
    <property type="protein sequence ID" value="CEM08108.1"/>
    <property type="molecule type" value="Genomic_DNA"/>
</dbReference>
<dbReference type="InterPro" id="IPR015655">
    <property type="entry name" value="PP2C"/>
</dbReference>
<evidence type="ECO:0000313" key="4">
    <source>
        <dbReference type="EMBL" id="CEM08108.1"/>
    </source>
</evidence>
<dbReference type="SUPFAM" id="SSF81606">
    <property type="entry name" value="PP2C-like"/>
    <property type="match status" value="1"/>
</dbReference>
<proteinExistence type="predicted"/>
<evidence type="ECO:0000256" key="2">
    <source>
        <dbReference type="SAM" id="SignalP"/>
    </source>
</evidence>
<dbReference type="Pfam" id="PF00481">
    <property type="entry name" value="PP2C"/>
    <property type="match status" value="2"/>
</dbReference>
<reference evidence="4" key="1">
    <citation type="submission" date="2014-11" db="EMBL/GenBank/DDBJ databases">
        <authorList>
            <person name="Otto D Thomas"/>
            <person name="Naeem Raeece"/>
        </authorList>
    </citation>
    <scope>NUCLEOTIDE SEQUENCE</scope>
</reference>
<feature type="compositionally biased region" description="Low complexity" evidence="1">
    <location>
        <begin position="106"/>
        <end position="117"/>
    </location>
</feature>
<organism evidence="4">
    <name type="scientific">Chromera velia CCMP2878</name>
    <dbReference type="NCBI Taxonomy" id="1169474"/>
    <lineage>
        <taxon>Eukaryota</taxon>
        <taxon>Sar</taxon>
        <taxon>Alveolata</taxon>
        <taxon>Colpodellida</taxon>
        <taxon>Chromeraceae</taxon>
        <taxon>Chromera</taxon>
    </lineage>
</organism>
<dbReference type="PhylomeDB" id="A0A0G4F7M7"/>
<evidence type="ECO:0000256" key="1">
    <source>
        <dbReference type="SAM" id="MobiDB-lite"/>
    </source>
</evidence>
<dbReference type="Gene3D" id="3.60.40.10">
    <property type="entry name" value="PPM-type phosphatase domain"/>
    <property type="match status" value="1"/>
</dbReference>
<feature type="region of interest" description="Disordered" evidence="1">
    <location>
        <begin position="85"/>
        <end position="151"/>
    </location>
</feature>
<dbReference type="SMART" id="SM00332">
    <property type="entry name" value="PP2Cc"/>
    <property type="match status" value="1"/>
</dbReference>
<evidence type="ECO:0000259" key="3">
    <source>
        <dbReference type="PROSITE" id="PS51746"/>
    </source>
</evidence>
<dbReference type="InterPro" id="IPR036457">
    <property type="entry name" value="PPM-type-like_dom_sf"/>
</dbReference>
<name>A0A0G4F7M7_9ALVE</name>
<dbReference type="AlphaFoldDB" id="A0A0G4F7M7"/>
<dbReference type="VEuPathDB" id="CryptoDB:Cvel_15482"/>
<feature type="region of interest" description="Disordered" evidence="1">
    <location>
        <begin position="210"/>
        <end position="235"/>
    </location>
</feature>
<feature type="region of interest" description="Disordered" evidence="1">
    <location>
        <begin position="542"/>
        <end position="567"/>
    </location>
</feature>
<keyword evidence="2" id="KW-0732">Signal</keyword>
<gene>
    <name evidence="4" type="ORF">Cvel_15482</name>
</gene>
<feature type="region of interest" description="Disordered" evidence="1">
    <location>
        <begin position="475"/>
        <end position="496"/>
    </location>
</feature>
<feature type="chain" id="PRO_5005188715" description="PPM-type phosphatase domain-containing protein" evidence="2">
    <location>
        <begin position="28"/>
        <end position="567"/>
    </location>
</feature>